<dbReference type="SUPFAM" id="SSF47598">
    <property type="entry name" value="Ribbon-helix-helix"/>
    <property type="match status" value="1"/>
</dbReference>
<feature type="domain" description="Arc-like DNA binding" evidence="1">
    <location>
        <begin position="8"/>
        <end position="48"/>
    </location>
</feature>
<dbReference type="Pfam" id="PF03869">
    <property type="entry name" value="Arc"/>
    <property type="match status" value="1"/>
</dbReference>
<sequence>MSKYPSQMQDKFNLRFPEGMRDAIAERAKKNGRSMNSEIVQILEDALFTHPVRVTSEFNIDLHSEIPGDDDKITMPKKQFLEMVDKSVQQAIEATAEDMAIKMAEATLDSLSERFDFVPKNKKPT</sequence>
<dbReference type="InterPro" id="IPR005569">
    <property type="entry name" value="Arc_DNA-bd_dom"/>
</dbReference>
<organism evidence="2 3">
    <name type="scientific">Citrobacter freundii</name>
    <dbReference type="NCBI Taxonomy" id="546"/>
    <lineage>
        <taxon>Bacteria</taxon>
        <taxon>Pseudomonadati</taxon>
        <taxon>Pseudomonadota</taxon>
        <taxon>Gammaproteobacteria</taxon>
        <taxon>Enterobacterales</taxon>
        <taxon>Enterobacteriaceae</taxon>
        <taxon>Citrobacter</taxon>
        <taxon>Citrobacter freundii complex</taxon>
    </lineage>
</organism>
<keyword evidence="2" id="KW-0238">DNA-binding</keyword>
<proteinExistence type="predicted"/>
<dbReference type="Gene3D" id="1.10.1220.10">
    <property type="entry name" value="Met repressor-like"/>
    <property type="match status" value="1"/>
</dbReference>
<dbReference type="InterPro" id="IPR010985">
    <property type="entry name" value="Ribbon_hlx_hlx"/>
</dbReference>
<reference evidence="2 3" key="1">
    <citation type="submission" date="2020-06" db="EMBL/GenBank/DDBJ databases">
        <title>REHAB project genomes.</title>
        <authorList>
            <person name="Shaw L.P."/>
        </authorList>
    </citation>
    <scope>NUCLEOTIDE SEQUENCE [LARGE SCALE GENOMIC DNA]</scope>
    <source>
        <strain evidence="2 3">RHBSTW-00116</strain>
    </source>
</reference>
<name>A0A7W3D3X3_CITFR</name>
<dbReference type="EMBL" id="JABXRI010000001">
    <property type="protein sequence ID" value="MBA8062413.1"/>
    <property type="molecule type" value="Genomic_DNA"/>
</dbReference>
<gene>
    <name evidence="2" type="ORF">HV077_08385</name>
</gene>
<protein>
    <submittedName>
        <fullName evidence="2">Arc family DNA-binding protein</fullName>
    </submittedName>
</protein>
<dbReference type="Proteomes" id="UP000591803">
    <property type="component" value="Unassembled WGS sequence"/>
</dbReference>
<dbReference type="AlphaFoldDB" id="A0A7W3D3X3"/>
<evidence type="ECO:0000259" key="1">
    <source>
        <dbReference type="Pfam" id="PF03869"/>
    </source>
</evidence>
<dbReference type="GO" id="GO:0006355">
    <property type="term" value="P:regulation of DNA-templated transcription"/>
    <property type="evidence" value="ECO:0007669"/>
    <property type="project" value="InterPro"/>
</dbReference>
<dbReference type="GO" id="GO:0043565">
    <property type="term" value="F:sequence-specific DNA binding"/>
    <property type="evidence" value="ECO:0007669"/>
    <property type="project" value="UniProtKB-ARBA"/>
</dbReference>
<evidence type="ECO:0000313" key="3">
    <source>
        <dbReference type="Proteomes" id="UP000591803"/>
    </source>
</evidence>
<evidence type="ECO:0000313" key="2">
    <source>
        <dbReference type="EMBL" id="MBA8062413.1"/>
    </source>
</evidence>
<comment type="caution">
    <text evidence="2">The sequence shown here is derived from an EMBL/GenBank/DDBJ whole genome shotgun (WGS) entry which is preliminary data.</text>
</comment>
<dbReference type="InterPro" id="IPR013321">
    <property type="entry name" value="Arc_rbn_hlx_hlx"/>
</dbReference>
<accession>A0A7W3D3X3</accession>